<feature type="chain" id="PRO_5018081750" evidence="1">
    <location>
        <begin position="28"/>
        <end position="180"/>
    </location>
</feature>
<accession>A0A3L7JF36</accession>
<organism evidence="2 3">
    <name type="scientific">Notoacmeibacter ruber</name>
    <dbReference type="NCBI Taxonomy" id="2670375"/>
    <lineage>
        <taxon>Bacteria</taxon>
        <taxon>Pseudomonadati</taxon>
        <taxon>Pseudomonadota</taxon>
        <taxon>Alphaproteobacteria</taxon>
        <taxon>Hyphomicrobiales</taxon>
        <taxon>Notoacmeibacteraceae</taxon>
        <taxon>Notoacmeibacter</taxon>
    </lineage>
</organism>
<evidence type="ECO:0000256" key="1">
    <source>
        <dbReference type="SAM" id="SignalP"/>
    </source>
</evidence>
<dbReference type="AlphaFoldDB" id="A0A3L7JF36"/>
<dbReference type="Pfam" id="PF12915">
    <property type="entry name" value="DUF3833"/>
    <property type="match status" value="1"/>
</dbReference>
<dbReference type="Proteomes" id="UP000281094">
    <property type="component" value="Unassembled WGS sequence"/>
</dbReference>
<keyword evidence="1" id="KW-0732">Signal</keyword>
<dbReference type="EMBL" id="RCWN01000001">
    <property type="protein sequence ID" value="RLQ88939.1"/>
    <property type="molecule type" value="Genomic_DNA"/>
</dbReference>
<proteinExistence type="predicted"/>
<gene>
    <name evidence="2" type="ORF">D8780_12575</name>
</gene>
<keyword evidence="3" id="KW-1185">Reference proteome</keyword>
<protein>
    <submittedName>
        <fullName evidence="2">DUF3833 family protein</fullName>
    </submittedName>
</protein>
<evidence type="ECO:0000313" key="2">
    <source>
        <dbReference type="EMBL" id="RLQ88939.1"/>
    </source>
</evidence>
<name>A0A3L7JF36_9HYPH</name>
<dbReference type="InterPro" id="IPR024409">
    <property type="entry name" value="DUF3833"/>
</dbReference>
<reference evidence="2 3" key="1">
    <citation type="submission" date="2018-10" db="EMBL/GenBank/DDBJ databases">
        <title>Notoacmeibacter sp. M2BS9Y-3-1, whole genome shotgun sequence.</title>
        <authorList>
            <person name="Tuo L."/>
        </authorList>
    </citation>
    <scope>NUCLEOTIDE SEQUENCE [LARGE SCALE GENOMIC DNA]</scope>
    <source>
        <strain evidence="2 3">M2BS9Y-3-1</strain>
    </source>
</reference>
<comment type="caution">
    <text evidence="2">The sequence shown here is derived from an EMBL/GenBank/DDBJ whole genome shotgun (WGS) entry which is preliminary data.</text>
</comment>
<feature type="signal peptide" evidence="1">
    <location>
        <begin position="1"/>
        <end position="27"/>
    </location>
</feature>
<evidence type="ECO:0000313" key="3">
    <source>
        <dbReference type="Proteomes" id="UP000281094"/>
    </source>
</evidence>
<sequence length="180" mass="19742">MLQTMRIVQFLSATCLLLTLLALPASAADRPFDLFSFFDGTARSEGIIEPLIGDTKDFTARFQGEADGTRLRLVETFDFPEGRFEQIWKLRREGNRLSGTVRTEGEDGTLAEPVPVRGELLPGGAVLSYDGYAPGGSETRFGFTHRMTAQENGAVENRVTITKFLLPVARSIVTFHPAGS</sequence>